<gene>
    <name evidence="2" type="ORF">PFISCL1PPCAC_19529</name>
</gene>
<evidence type="ECO:0000256" key="1">
    <source>
        <dbReference type="SAM" id="Phobius"/>
    </source>
</evidence>
<evidence type="ECO:0008006" key="4">
    <source>
        <dbReference type="Google" id="ProtNLM"/>
    </source>
</evidence>
<sequence>LFPFVQTSRIAPGETTNEYIDIDRPWMLILTYAFTAFLLTASTTSIEYLIVYIKPSWKDGMWMTILRLSTTFFSLSLPLIDVGMEWRDESASTHCLDTHCRWFLTRKDASLCILLLLWSLSVTITLISANIDDFINIRTVLIQWRTKNRVPVETGPSESELRYRRQLEMERQRVNEVKRRK</sequence>
<organism evidence="2 3">
    <name type="scientific">Pristionchus fissidentatus</name>
    <dbReference type="NCBI Taxonomy" id="1538716"/>
    <lineage>
        <taxon>Eukaryota</taxon>
        <taxon>Metazoa</taxon>
        <taxon>Ecdysozoa</taxon>
        <taxon>Nematoda</taxon>
        <taxon>Chromadorea</taxon>
        <taxon>Rhabditida</taxon>
        <taxon>Rhabditina</taxon>
        <taxon>Diplogasteromorpha</taxon>
        <taxon>Diplogasteroidea</taxon>
        <taxon>Neodiplogasteridae</taxon>
        <taxon>Pristionchus</taxon>
    </lineage>
</organism>
<reference evidence="2" key="1">
    <citation type="submission" date="2023-10" db="EMBL/GenBank/DDBJ databases">
        <title>Genome assembly of Pristionchus species.</title>
        <authorList>
            <person name="Yoshida K."/>
            <person name="Sommer R.J."/>
        </authorList>
    </citation>
    <scope>NUCLEOTIDE SEQUENCE</scope>
    <source>
        <strain evidence="2">RS5133</strain>
    </source>
</reference>
<feature type="transmembrane region" description="Helical" evidence="1">
    <location>
        <begin position="26"/>
        <end position="53"/>
    </location>
</feature>
<keyword evidence="1" id="KW-0472">Membrane</keyword>
<feature type="transmembrane region" description="Helical" evidence="1">
    <location>
        <begin position="111"/>
        <end position="131"/>
    </location>
</feature>
<feature type="non-terminal residue" evidence="2">
    <location>
        <position position="1"/>
    </location>
</feature>
<comment type="caution">
    <text evidence="2">The sequence shown here is derived from an EMBL/GenBank/DDBJ whole genome shotgun (WGS) entry which is preliminary data.</text>
</comment>
<evidence type="ECO:0000313" key="3">
    <source>
        <dbReference type="Proteomes" id="UP001432322"/>
    </source>
</evidence>
<name>A0AAV5WB73_9BILA</name>
<proteinExistence type="predicted"/>
<protein>
    <recommendedName>
        <fullName evidence="4">G protein-coupled receptor</fullName>
    </recommendedName>
</protein>
<accession>A0AAV5WB73</accession>
<feature type="non-terminal residue" evidence="2">
    <location>
        <position position="181"/>
    </location>
</feature>
<keyword evidence="3" id="KW-1185">Reference proteome</keyword>
<dbReference type="EMBL" id="BTSY01000005">
    <property type="protein sequence ID" value="GMT28232.1"/>
    <property type="molecule type" value="Genomic_DNA"/>
</dbReference>
<keyword evidence="1" id="KW-1133">Transmembrane helix</keyword>
<evidence type="ECO:0000313" key="2">
    <source>
        <dbReference type="EMBL" id="GMT28232.1"/>
    </source>
</evidence>
<keyword evidence="1" id="KW-0812">Transmembrane</keyword>
<dbReference type="AlphaFoldDB" id="A0AAV5WB73"/>
<dbReference type="Proteomes" id="UP001432322">
    <property type="component" value="Unassembled WGS sequence"/>
</dbReference>